<keyword evidence="4" id="KW-1185">Reference proteome</keyword>
<dbReference type="GO" id="GO:0080120">
    <property type="term" value="P:CAAX-box protein maturation"/>
    <property type="evidence" value="ECO:0007669"/>
    <property type="project" value="UniProtKB-ARBA"/>
</dbReference>
<reference evidence="3" key="1">
    <citation type="submission" date="2020-08" db="EMBL/GenBank/DDBJ databases">
        <title>Genome public.</title>
        <authorList>
            <person name="Liu C."/>
            <person name="Sun Q."/>
        </authorList>
    </citation>
    <scope>NUCLEOTIDE SEQUENCE</scope>
    <source>
        <strain evidence="3">NSJ-15</strain>
    </source>
</reference>
<comment type="caution">
    <text evidence="3">The sequence shown here is derived from an EMBL/GenBank/DDBJ whole genome shotgun (WGS) entry which is preliminary data.</text>
</comment>
<feature type="transmembrane region" description="Helical" evidence="1">
    <location>
        <begin position="208"/>
        <end position="228"/>
    </location>
</feature>
<keyword evidence="1" id="KW-1133">Transmembrane helix</keyword>
<dbReference type="OrthoDB" id="3429192at2"/>
<dbReference type="EMBL" id="JACRTL010000003">
    <property type="protein sequence ID" value="MBC8610781.1"/>
    <property type="molecule type" value="Genomic_DNA"/>
</dbReference>
<dbReference type="PANTHER" id="PTHR43592">
    <property type="entry name" value="CAAX AMINO TERMINAL PROTEASE"/>
    <property type="match status" value="1"/>
</dbReference>
<keyword evidence="3" id="KW-0645">Protease</keyword>
<dbReference type="RefSeq" id="WP_093989252.1">
    <property type="nucleotide sequence ID" value="NZ_FYDD01000004.1"/>
</dbReference>
<dbReference type="AlphaFoldDB" id="A0A8J6TRH4"/>
<sequence>MDPNYDEHEQRFSTPPQAPKQVTYVNGLGFLPETPQQAEHKALTIQYNILLFSTLLLFFLRAVSFAPIVNLLSLCGLDIVINPLTNVVTMSIVSAQMVEILTNAVYLGLPALVILLFNRRMGGVGRFLSKPNVGTTRYSVLILLGTGIMAYLLSRIFVGVLQAGGVILLQDQAQPPANLGAFVLYFVSSALVPAFLEEILFRGAVLHAMRRFGDIIAIAVSTVLYTLVQPSVDKMVYAFIMGLALSYFTVRSGSIWSPIAASVTLKSLFIVLSLLNVYFPEDFAAKVFCLIAAGLLLLALFLFTWFVRNDDLAFQIYSEDTYLTNRAKIKTFVSNFGFWMVVVLAFLYIVPYIQIIG</sequence>
<dbReference type="Pfam" id="PF02517">
    <property type="entry name" value="Rce1-like"/>
    <property type="match status" value="1"/>
</dbReference>
<dbReference type="PANTHER" id="PTHR43592:SF15">
    <property type="entry name" value="CAAX AMINO TERMINAL PROTEASE FAMILY PROTEIN"/>
    <property type="match status" value="1"/>
</dbReference>
<keyword evidence="1" id="KW-0472">Membrane</keyword>
<evidence type="ECO:0000313" key="4">
    <source>
        <dbReference type="Proteomes" id="UP000632659"/>
    </source>
</evidence>
<feature type="transmembrane region" description="Helical" evidence="1">
    <location>
        <begin position="49"/>
        <end position="72"/>
    </location>
</feature>
<dbReference type="Proteomes" id="UP000632659">
    <property type="component" value="Unassembled WGS sequence"/>
</dbReference>
<keyword evidence="3" id="KW-0482">Metalloprotease</keyword>
<feature type="transmembrane region" description="Helical" evidence="1">
    <location>
        <begin position="138"/>
        <end position="157"/>
    </location>
</feature>
<evidence type="ECO:0000259" key="2">
    <source>
        <dbReference type="Pfam" id="PF02517"/>
    </source>
</evidence>
<evidence type="ECO:0000256" key="1">
    <source>
        <dbReference type="SAM" id="Phobius"/>
    </source>
</evidence>
<feature type="transmembrane region" description="Helical" evidence="1">
    <location>
        <begin position="177"/>
        <end position="196"/>
    </location>
</feature>
<dbReference type="InterPro" id="IPR003675">
    <property type="entry name" value="Rce1/LyrA-like_dom"/>
</dbReference>
<name>A0A8J6TRH4_9FIRM</name>
<keyword evidence="1" id="KW-0812">Transmembrane</keyword>
<protein>
    <submittedName>
        <fullName evidence="3">CPBP family intramembrane metalloprotease</fullName>
    </submittedName>
</protein>
<proteinExistence type="predicted"/>
<gene>
    <name evidence="3" type="ORF">H8702_06545</name>
</gene>
<feature type="transmembrane region" description="Helical" evidence="1">
    <location>
        <begin position="92"/>
        <end position="117"/>
    </location>
</feature>
<feature type="transmembrane region" description="Helical" evidence="1">
    <location>
        <begin position="336"/>
        <end position="356"/>
    </location>
</feature>
<dbReference type="GO" id="GO:0008237">
    <property type="term" value="F:metallopeptidase activity"/>
    <property type="evidence" value="ECO:0007669"/>
    <property type="project" value="UniProtKB-KW"/>
</dbReference>
<accession>A0A8J6TRH4</accession>
<feature type="domain" description="CAAX prenyl protease 2/Lysostaphin resistance protein A-like" evidence="2">
    <location>
        <begin position="182"/>
        <end position="261"/>
    </location>
</feature>
<organism evidence="3 4">
    <name type="scientific">Massiliimalia timonensis</name>
    <dbReference type="NCBI Taxonomy" id="1987501"/>
    <lineage>
        <taxon>Bacteria</taxon>
        <taxon>Bacillati</taxon>
        <taxon>Bacillota</taxon>
        <taxon>Clostridia</taxon>
        <taxon>Eubacteriales</taxon>
        <taxon>Oscillospiraceae</taxon>
        <taxon>Massiliimalia</taxon>
    </lineage>
</organism>
<dbReference type="GO" id="GO:0004175">
    <property type="term" value="F:endopeptidase activity"/>
    <property type="evidence" value="ECO:0007669"/>
    <property type="project" value="UniProtKB-ARBA"/>
</dbReference>
<keyword evidence="3" id="KW-0378">Hydrolase</keyword>
<feature type="transmembrane region" description="Helical" evidence="1">
    <location>
        <begin position="259"/>
        <end position="279"/>
    </location>
</feature>
<feature type="transmembrane region" description="Helical" evidence="1">
    <location>
        <begin position="285"/>
        <end position="307"/>
    </location>
</feature>
<evidence type="ECO:0000313" key="3">
    <source>
        <dbReference type="EMBL" id="MBC8610781.1"/>
    </source>
</evidence>